<dbReference type="AlphaFoldDB" id="A0A0M3JG61"/>
<accession>A0A0M3JG61</accession>
<evidence type="ECO:0000313" key="2">
    <source>
        <dbReference type="WBParaSite" id="ASIM_0000661601-mRNA-1"/>
    </source>
</evidence>
<organism evidence="2">
    <name type="scientific">Anisakis simplex</name>
    <name type="common">Herring worm</name>
    <dbReference type="NCBI Taxonomy" id="6269"/>
    <lineage>
        <taxon>Eukaryota</taxon>
        <taxon>Metazoa</taxon>
        <taxon>Ecdysozoa</taxon>
        <taxon>Nematoda</taxon>
        <taxon>Chromadorea</taxon>
        <taxon>Rhabditida</taxon>
        <taxon>Spirurina</taxon>
        <taxon>Ascaridomorpha</taxon>
        <taxon>Ascaridoidea</taxon>
        <taxon>Anisakidae</taxon>
        <taxon>Anisakis</taxon>
        <taxon>Anisakis simplex complex</taxon>
    </lineage>
</organism>
<reference evidence="2" key="1">
    <citation type="submission" date="2017-02" db="UniProtKB">
        <authorList>
            <consortium name="WormBaseParasite"/>
        </authorList>
    </citation>
    <scope>IDENTIFICATION</scope>
</reference>
<sequence length="105" mass="12226">LMNRPRSESMGNAADRRKTTRNPINKKLVRVQIESCPVESVYDLREEDDSNETQFYNDSFAFRRPRSNSSDFLILRKTSRPLSVEVVGLVDDFSDPYKQYMSVVD</sequence>
<name>A0A0M3JG61_ANISI</name>
<protein>
    <submittedName>
        <fullName evidence="2">Kinesin motor domain-containing protein</fullName>
    </submittedName>
</protein>
<feature type="region of interest" description="Disordered" evidence="1">
    <location>
        <begin position="1"/>
        <end position="26"/>
    </location>
</feature>
<dbReference type="WBParaSite" id="ASIM_0000661601-mRNA-1">
    <property type="protein sequence ID" value="ASIM_0000661601-mRNA-1"/>
    <property type="gene ID" value="ASIM_0000661601"/>
</dbReference>
<proteinExistence type="predicted"/>
<evidence type="ECO:0000256" key="1">
    <source>
        <dbReference type="SAM" id="MobiDB-lite"/>
    </source>
</evidence>